<dbReference type="AlphaFoldDB" id="A0A326RPE5"/>
<dbReference type="EMBL" id="QKTX01000011">
    <property type="protein sequence ID" value="PZV80987.1"/>
    <property type="molecule type" value="Genomic_DNA"/>
</dbReference>
<accession>A0A326RPE5</accession>
<feature type="transmembrane region" description="Helical" evidence="1">
    <location>
        <begin position="51"/>
        <end position="70"/>
    </location>
</feature>
<reference evidence="2 3" key="1">
    <citation type="submission" date="2018-06" db="EMBL/GenBank/DDBJ databases">
        <title>Genomic Encyclopedia of Archaeal and Bacterial Type Strains, Phase II (KMG-II): from individual species to whole genera.</title>
        <authorList>
            <person name="Goeker M."/>
        </authorList>
    </citation>
    <scope>NUCLEOTIDE SEQUENCE [LARGE SCALE GENOMIC DNA]</scope>
    <source>
        <strain evidence="2 3">T4</strain>
    </source>
</reference>
<dbReference type="Proteomes" id="UP000248917">
    <property type="component" value="Unassembled WGS sequence"/>
</dbReference>
<keyword evidence="3" id="KW-1185">Reference proteome</keyword>
<name>A0A326RPE5_9BACT</name>
<keyword evidence="1" id="KW-0472">Membrane</keyword>
<gene>
    <name evidence="2" type="ORF">CLV31_111154</name>
</gene>
<comment type="caution">
    <text evidence="2">The sequence shown here is derived from an EMBL/GenBank/DDBJ whole genome shotgun (WGS) entry which is preliminary data.</text>
</comment>
<organism evidence="2 3">
    <name type="scientific">Algoriphagus aquaeductus</name>
    <dbReference type="NCBI Taxonomy" id="475299"/>
    <lineage>
        <taxon>Bacteria</taxon>
        <taxon>Pseudomonadati</taxon>
        <taxon>Bacteroidota</taxon>
        <taxon>Cytophagia</taxon>
        <taxon>Cytophagales</taxon>
        <taxon>Cyclobacteriaceae</taxon>
        <taxon>Algoriphagus</taxon>
    </lineage>
</organism>
<keyword evidence="1" id="KW-1133">Transmembrane helix</keyword>
<proteinExistence type="predicted"/>
<evidence type="ECO:0000256" key="1">
    <source>
        <dbReference type="SAM" id="Phobius"/>
    </source>
</evidence>
<evidence type="ECO:0000313" key="3">
    <source>
        <dbReference type="Proteomes" id="UP000248917"/>
    </source>
</evidence>
<protein>
    <submittedName>
        <fullName evidence="2">Uncharacterized protein</fullName>
    </submittedName>
</protein>
<keyword evidence="1" id="KW-0812">Transmembrane</keyword>
<evidence type="ECO:0000313" key="2">
    <source>
        <dbReference type="EMBL" id="PZV80987.1"/>
    </source>
</evidence>
<sequence>MDFSVKICGKLKRKMNIDKDPELHAFFQALKEKDLEISTPEFPEAVRQRSLSWWIPVGIAASLALGFFLWTSEEKAIKAPSEVIIITLQENENQEQQIVIEEKSYLDTWKSPTESLLAEY</sequence>